<protein>
    <submittedName>
        <fullName evidence="2">Uncharacterized protein</fullName>
    </submittedName>
</protein>
<dbReference type="GeneID" id="55626577"/>
<proteinExistence type="predicted"/>
<dbReference type="EMBL" id="MN877442">
    <property type="protein sequence ID" value="QHZ59795.1"/>
    <property type="molecule type" value="Genomic_DNA"/>
</dbReference>
<feature type="region of interest" description="Disordered" evidence="1">
    <location>
        <begin position="71"/>
        <end position="113"/>
    </location>
</feature>
<accession>A0A6C0R0M0</accession>
<keyword evidence="3" id="KW-1185">Reference proteome</keyword>
<reference evidence="2 3" key="1">
    <citation type="submission" date="2019-12" db="EMBL/GenBank/DDBJ databases">
        <title>Alteromonas phage V22 represents a new genus of marine bacteriophages that requires a novel tail fiber chaperone for host recognition.</title>
        <authorList>
            <person name="Gonzalez-Serrano R."/>
            <person name="Dunne M."/>
            <person name="Rosselli R."/>
            <person name="Martin-Cuadrado A.-B."/>
            <person name="Grosboillot V."/>
            <person name="Zinsli L."/>
            <person name="Roda-Garcia J.J."/>
            <person name="Loessner M.J."/>
            <person name="Rodriguez-Valera F."/>
        </authorList>
    </citation>
    <scope>NUCLEOTIDE SEQUENCE [LARGE SCALE GENOMIC DNA]</scope>
</reference>
<feature type="region of interest" description="Disordered" evidence="1">
    <location>
        <begin position="1"/>
        <end position="22"/>
    </location>
</feature>
<sequence>MATNRGGRPKGSRNKLNASDEIKKALNRGTGLVELKEFLWGMMQDPKVSEMQKAKFTQMYLDVMKYIHTENLKIENPKEEGTSKESKEIHKGENTDNTPAKSDKVARLSFGSK</sequence>
<evidence type="ECO:0000313" key="2">
    <source>
        <dbReference type="EMBL" id="QHZ59795.1"/>
    </source>
</evidence>
<feature type="compositionally biased region" description="Basic and acidic residues" evidence="1">
    <location>
        <begin position="71"/>
        <end position="94"/>
    </location>
</feature>
<organism evidence="2 3">
    <name type="scientific">Alteromonas phage vB_AmeM_PT11-V22</name>
    <dbReference type="NCBI Taxonomy" id="2704031"/>
    <lineage>
        <taxon>Viruses</taxon>
        <taxon>Duplodnaviria</taxon>
        <taxon>Heunggongvirae</taxon>
        <taxon>Uroviricota</taxon>
        <taxon>Caudoviricetes</taxon>
        <taxon>Myoalterovirus</taxon>
        <taxon>Myoalterovirus PT11V22</taxon>
    </lineage>
</organism>
<dbReference type="KEGG" id="vg:55626577"/>
<dbReference type="RefSeq" id="YP_009855837.1">
    <property type="nucleotide sequence ID" value="NC_048847.1"/>
</dbReference>
<evidence type="ECO:0000256" key="1">
    <source>
        <dbReference type="SAM" id="MobiDB-lite"/>
    </source>
</evidence>
<dbReference type="Proteomes" id="UP000479357">
    <property type="component" value="Segment"/>
</dbReference>
<evidence type="ECO:0000313" key="3">
    <source>
        <dbReference type="Proteomes" id="UP000479357"/>
    </source>
</evidence>
<name>A0A6C0R0M0_9CAUD</name>